<dbReference type="InterPro" id="IPR016181">
    <property type="entry name" value="Acyl_CoA_acyltransferase"/>
</dbReference>
<evidence type="ECO:0000313" key="1">
    <source>
        <dbReference type="EMBL" id="KRG69124.1"/>
    </source>
</evidence>
<dbReference type="Proteomes" id="UP000052052">
    <property type="component" value="Unassembled WGS sequence"/>
</dbReference>
<dbReference type="EMBL" id="LDJL01000011">
    <property type="protein sequence ID" value="KRG69124.1"/>
    <property type="molecule type" value="Genomic_DNA"/>
</dbReference>
<keyword evidence="2" id="KW-1185">Reference proteome</keyword>
<accession>A0A0R0CU08</accession>
<protein>
    <recommendedName>
        <fullName evidence="3">N-acetyltransferase domain-containing protein</fullName>
    </recommendedName>
</protein>
<reference evidence="1 2" key="1">
    <citation type="submission" date="2015-05" db="EMBL/GenBank/DDBJ databases">
        <title>Genome sequencing and analysis of members of genus Stenotrophomonas.</title>
        <authorList>
            <person name="Patil P.P."/>
            <person name="Midha S."/>
            <person name="Patil P.B."/>
        </authorList>
    </citation>
    <scope>NUCLEOTIDE SEQUENCE [LARGE SCALE GENOMIC DNA]</scope>
    <source>
        <strain evidence="1 2">DSM 21858</strain>
    </source>
</reference>
<dbReference type="Gene3D" id="3.40.630.30">
    <property type="match status" value="1"/>
</dbReference>
<dbReference type="SUPFAM" id="SSF55729">
    <property type="entry name" value="Acyl-CoA N-acyltransferases (Nat)"/>
    <property type="match status" value="1"/>
</dbReference>
<organism evidence="1 2">
    <name type="scientific">Pseudoxanthomonas dokdonensis</name>
    <dbReference type="NCBI Taxonomy" id="344882"/>
    <lineage>
        <taxon>Bacteria</taxon>
        <taxon>Pseudomonadati</taxon>
        <taxon>Pseudomonadota</taxon>
        <taxon>Gammaproteobacteria</taxon>
        <taxon>Lysobacterales</taxon>
        <taxon>Lysobacteraceae</taxon>
        <taxon>Pseudoxanthomonas</taxon>
    </lineage>
</organism>
<evidence type="ECO:0008006" key="3">
    <source>
        <dbReference type="Google" id="ProtNLM"/>
    </source>
</evidence>
<dbReference type="OrthoDB" id="6059101at2"/>
<dbReference type="AlphaFoldDB" id="A0A0R0CU08"/>
<gene>
    <name evidence="1" type="ORF">ABB29_11970</name>
</gene>
<dbReference type="PATRIC" id="fig|344882.3.peg.760"/>
<evidence type="ECO:0000313" key="2">
    <source>
        <dbReference type="Proteomes" id="UP000052052"/>
    </source>
</evidence>
<dbReference type="RefSeq" id="WP_057659268.1">
    <property type="nucleotide sequence ID" value="NZ_LDJL01000011.1"/>
</dbReference>
<sequence length="185" mass="20908">MRVAEGPEFLQGVIDHPKVKPWISQDGQDGPLPLSAIFDDGIGIEFATGGFFFHRLGDGVYEVHTLFLPGTRDALACAKAAAHYLFCGTDCTRIVTKVPEDNIPAWRLTEKVGFRKDRIRPAAFIRRGVAHDIRHYSLNLDDWMHMQESPQWVRGQCALLGQKDKGVRAAYRWAVMHDDYSILEN</sequence>
<name>A0A0R0CU08_9GAMM</name>
<proteinExistence type="predicted"/>
<comment type="caution">
    <text evidence="1">The sequence shown here is derived from an EMBL/GenBank/DDBJ whole genome shotgun (WGS) entry which is preliminary data.</text>
</comment>